<reference evidence="1" key="1">
    <citation type="journal article" date="2022" name="bioRxiv">
        <title>Sequencing and chromosome-scale assembly of the giantPleurodeles waltlgenome.</title>
        <authorList>
            <person name="Brown T."/>
            <person name="Elewa A."/>
            <person name="Iarovenko S."/>
            <person name="Subramanian E."/>
            <person name="Araus A.J."/>
            <person name="Petzold A."/>
            <person name="Susuki M."/>
            <person name="Suzuki K.-i.T."/>
            <person name="Hayashi T."/>
            <person name="Toyoda A."/>
            <person name="Oliveira C."/>
            <person name="Osipova E."/>
            <person name="Leigh N.D."/>
            <person name="Simon A."/>
            <person name="Yun M.H."/>
        </authorList>
    </citation>
    <scope>NUCLEOTIDE SEQUENCE</scope>
    <source>
        <strain evidence="1">20211129_DDA</strain>
        <tissue evidence="1">Liver</tissue>
    </source>
</reference>
<comment type="caution">
    <text evidence="1">The sequence shown here is derived from an EMBL/GenBank/DDBJ whole genome shotgun (WGS) entry which is preliminary data.</text>
</comment>
<evidence type="ECO:0000313" key="1">
    <source>
        <dbReference type="EMBL" id="KAJ1189180.1"/>
    </source>
</evidence>
<gene>
    <name evidence="1" type="ORF">NDU88_005931</name>
</gene>
<dbReference type="EMBL" id="JANPWB010000005">
    <property type="protein sequence ID" value="KAJ1189180.1"/>
    <property type="molecule type" value="Genomic_DNA"/>
</dbReference>
<keyword evidence="2" id="KW-1185">Reference proteome</keyword>
<proteinExistence type="predicted"/>
<name>A0AAV7ULJ3_PLEWA</name>
<evidence type="ECO:0000313" key="2">
    <source>
        <dbReference type="Proteomes" id="UP001066276"/>
    </source>
</evidence>
<dbReference type="Proteomes" id="UP001066276">
    <property type="component" value="Chromosome 3_1"/>
</dbReference>
<organism evidence="1 2">
    <name type="scientific">Pleurodeles waltl</name>
    <name type="common">Iberian ribbed newt</name>
    <dbReference type="NCBI Taxonomy" id="8319"/>
    <lineage>
        <taxon>Eukaryota</taxon>
        <taxon>Metazoa</taxon>
        <taxon>Chordata</taxon>
        <taxon>Craniata</taxon>
        <taxon>Vertebrata</taxon>
        <taxon>Euteleostomi</taxon>
        <taxon>Amphibia</taxon>
        <taxon>Batrachia</taxon>
        <taxon>Caudata</taxon>
        <taxon>Salamandroidea</taxon>
        <taxon>Salamandridae</taxon>
        <taxon>Pleurodelinae</taxon>
        <taxon>Pleurodeles</taxon>
    </lineage>
</organism>
<protein>
    <submittedName>
        <fullName evidence="1">Uncharacterized protein</fullName>
    </submittedName>
</protein>
<accession>A0AAV7ULJ3</accession>
<sequence length="195" mass="20813">MWELNLWTAVCRCPPVAEDRRCPEDPDIGERVLIFSRAPYGIVLFLSWTRCATVCNVGPGGGRPTPLPIWSLRGLLLRCRAASRACTCTFTGGDFSQRGRGGLEPPARPGAMPPLAPNLSPGTISGLLRCESVGKPRPHLAPTAPRLPQGASRRVLTRPGGLAPLSSGGAAACQHAPLGSLPLRSMYLSPRRLYL</sequence>
<dbReference type="AlphaFoldDB" id="A0AAV7ULJ3"/>